<proteinExistence type="predicted"/>
<organism evidence="1 2">
    <name type="scientific">Solibaculum mannosilyticum</name>
    <dbReference type="NCBI Taxonomy" id="2780922"/>
    <lineage>
        <taxon>Bacteria</taxon>
        <taxon>Bacillati</taxon>
        <taxon>Bacillota</taxon>
        <taxon>Clostridia</taxon>
        <taxon>Eubacteriales</taxon>
        <taxon>Oscillospiraceae</taxon>
        <taxon>Solibaculum</taxon>
    </lineage>
</organism>
<accession>A0A7I8D0W8</accession>
<protein>
    <submittedName>
        <fullName evidence="1">Uncharacterized protein</fullName>
    </submittedName>
</protein>
<dbReference type="EMBL" id="AP023321">
    <property type="protein sequence ID" value="BCI60438.1"/>
    <property type="molecule type" value="Genomic_DNA"/>
</dbReference>
<dbReference type="Proteomes" id="UP000593890">
    <property type="component" value="Chromosome"/>
</dbReference>
<reference evidence="2" key="1">
    <citation type="submission" date="2020-07" db="EMBL/GenBank/DDBJ databases">
        <title>Complete genome sequencing of Clostridia bacterium strain 12CBH8.</title>
        <authorList>
            <person name="Sakamoto M."/>
            <person name="Murakami T."/>
            <person name="Mori H."/>
        </authorList>
    </citation>
    <scope>NUCLEOTIDE SEQUENCE [LARGE SCALE GENOMIC DNA]</scope>
    <source>
        <strain evidence="2">12CBH8</strain>
    </source>
</reference>
<dbReference type="RefSeq" id="WP_215533730.1">
    <property type="nucleotide sequence ID" value="NZ_AP023321.1"/>
</dbReference>
<keyword evidence="2" id="KW-1185">Reference proteome</keyword>
<gene>
    <name evidence="1" type="ORF">C12CBH8_10770</name>
</gene>
<dbReference type="KEGG" id="sman:C12CBH8_10770"/>
<evidence type="ECO:0000313" key="2">
    <source>
        <dbReference type="Proteomes" id="UP000593890"/>
    </source>
</evidence>
<dbReference type="AlphaFoldDB" id="A0A7I8D0W8"/>
<sequence>MMDAASMDIDLAELTPIPQPRSSFPTYSINISQRGYIALNQKFLDTLKEKIPSMAVGFCIHPNKQIIAIFQSDHPNYRFPGGGRIKDIAFTQSLVDAGVVLPARYVVDWNEKNKCWIGILNPDNQIPDADVLARSLDQPNRRGRKSK</sequence>
<evidence type="ECO:0000313" key="1">
    <source>
        <dbReference type="EMBL" id="BCI60438.1"/>
    </source>
</evidence>
<name>A0A7I8D0W8_9FIRM</name>